<keyword evidence="1" id="KW-1185">Reference proteome</keyword>
<sequence>MLVIKLMELHGLMQVQMQDSKLAVMLIRINEISSMLVKLTRKDVENYLSYLE</sequence>
<evidence type="ECO:0000313" key="2">
    <source>
        <dbReference type="WBParaSite" id="Minc3s00085g04051"/>
    </source>
</evidence>
<dbReference type="Proteomes" id="UP000887563">
    <property type="component" value="Unplaced"/>
</dbReference>
<dbReference type="WBParaSite" id="Minc3s00085g04051">
    <property type="protein sequence ID" value="Minc3s00085g04051"/>
    <property type="gene ID" value="Minc3s00085g04051"/>
</dbReference>
<proteinExistence type="predicted"/>
<name>A0A914KRC3_MELIC</name>
<evidence type="ECO:0000313" key="1">
    <source>
        <dbReference type="Proteomes" id="UP000887563"/>
    </source>
</evidence>
<protein>
    <submittedName>
        <fullName evidence="2">Uncharacterized protein</fullName>
    </submittedName>
</protein>
<accession>A0A914KRC3</accession>
<dbReference type="AlphaFoldDB" id="A0A914KRC3"/>
<organism evidence="1 2">
    <name type="scientific">Meloidogyne incognita</name>
    <name type="common">Southern root-knot nematode worm</name>
    <name type="synonym">Oxyuris incognita</name>
    <dbReference type="NCBI Taxonomy" id="6306"/>
    <lineage>
        <taxon>Eukaryota</taxon>
        <taxon>Metazoa</taxon>
        <taxon>Ecdysozoa</taxon>
        <taxon>Nematoda</taxon>
        <taxon>Chromadorea</taxon>
        <taxon>Rhabditida</taxon>
        <taxon>Tylenchina</taxon>
        <taxon>Tylenchomorpha</taxon>
        <taxon>Tylenchoidea</taxon>
        <taxon>Meloidogynidae</taxon>
        <taxon>Meloidogyninae</taxon>
        <taxon>Meloidogyne</taxon>
        <taxon>Meloidogyne incognita group</taxon>
    </lineage>
</organism>
<reference evidence="2" key="1">
    <citation type="submission" date="2022-11" db="UniProtKB">
        <authorList>
            <consortium name="WormBaseParasite"/>
        </authorList>
    </citation>
    <scope>IDENTIFICATION</scope>
</reference>